<dbReference type="EMBL" id="JAOWKY010000004">
    <property type="protein sequence ID" value="MCV2869958.1"/>
    <property type="molecule type" value="Genomic_DNA"/>
</dbReference>
<proteinExistence type="predicted"/>
<keyword evidence="4" id="KW-1185">Reference proteome</keyword>
<accession>A0ABT2ZG04</accession>
<feature type="domain" description="PepSY" evidence="2">
    <location>
        <begin position="6"/>
        <end position="78"/>
    </location>
</feature>
<comment type="caution">
    <text evidence="3">The sequence shown here is derived from an EMBL/GenBank/DDBJ whole genome shotgun (WGS) entry which is preliminary data.</text>
</comment>
<evidence type="ECO:0000313" key="3">
    <source>
        <dbReference type="EMBL" id="MCV2869958.1"/>
    </source>
</evidence>
<evidence type="ECO:0000313" key="4">
    <source>
        <dbReference type="Proteomes" id="UP001652542"/>
    </source>
</evidence>
<organism evidence="3 4">
    <name type="scientific">Albidovulum marisflavi</name>
    <dbReference type="NCBI Taxonomy" id="2984159"/>
    <lineage>
        <taxon>Bacteria</taxon>
        <taxon>Pseudomonadati</taxon>
        <taxon>Pseudomonadota</taxon>
        <taxon>Alphaproteobacteria</taxon>
        <taxon>Rhodobacterales</taxon>
        <taxon>Paracoccaceae</taxon>
        <taxon>Albidovulum</taxon>
    </lineage>
</organism>
<reference evidence="3 4" key="1">
    <citation type="submission" date="2022-10" db="EMBL/GenBank/DDBJ databases">
        <title>Defluviimonas sp. nov., isolated from ocean surface water.</title>
        <authorList>
            <person name="He W."/>
            <person name="Wang L."/>
            <person name="Zhang D.-F."/>
        </authorList>
    </citation>
    <scope>NUCLEOTIDE SEQUENCE [LARGE SCALE GENOMIC DNA]</scope>
    <source>
        <strain evidence="3 4">WL0002</strain>
    </source>
</reference>
<protein>
    <submittedName>
        <fullName evidence="3">PepSY domain-containing protein</fullName>
    </submittedName>
</protein>
<dbReference type="Proteomes" id="UP001652542">
    <property type="component" value="Unassembled WGS sequence"/>
</dbReference>
<dbReference type="InterPro" id="IPR025711">
    <property type="entry name" value="PepSY"/>
</dbReference>
<feature type="chain" id="PRO_5046625220" evidence="1">
    <location>
        <begin position="22"/>
        <end position="82"/>
    </location>
</feature>
<evidence type="ECO:0000256" key="1">
    <source>
        <dbReference type="SAM" id="SignalP"/>
    </source>
</evidence>
<feature type="signal peptide" evidence="1">
    <location>
        <begin position="1"/>
        <end position="21"/>
    </location>
</feature>
<dbReference type="Pfam" id="PF13670">
    <property type="entry name" value="PepSY_2"/>
    <property type="match status" value="1"/>
</dbReference>
<keyword evidence="1" id="KW-0732">Signal</keyword>
<dbReference type="RefSeq" id="WP_263735628.1">
    <property type="nucleotide sequence ID" value="NZ_JAOWKY010000004.1"/>
</dbReference>
<evidence type="ECO:0000259" key="2">
    <source>
        <dbReference type="Pfam" id="PF13670"/>
    </source>
</evidence>
<gene>
    <name evidence="3" type="ORF">OEW28_15110</name>
</gene>
<name>A0ABT2ZG04_9RHOB</name>
<sequence length="82" mass="9093">MKKLVVATFLAATALSLPAHASGEIDEATQAKITEQLTAEGYEVRRIDTEDGYFEVYALKDGKKYELYLNDAFEVVKSKSDS</sequence>